<dbReference type="PANTHER" id="PTHR33445:SF1">
    <property type="entry name" value="ATP SYNTHASE SUBUNIT B"/>
    <property type="match status" value="1"/>
</dbReference>
<evidence type="ECO:0000256" key="12">
    <source>
        <dbReference type="ARBA" id="ARBA00037847"/>
    </source>
</evidence>
<evidence type="ECO:0000256" key="7">
    <source>
        <dbReference type="ARBA" id="ARBA00022989"/>
    </source>
</evidence>
<gene>
    <name evidence="13" type="primary">atpF</name>
    <name evidence="16" type="ORF">J2Z82_001793</name>
</gene>
<dbReference type="InterPro" id="IPR028987">
    <property type="entry name" value="ATP_synth_B-like_membr_sf"/>
</dbReference>
<keyword evidence="10 13" id="KW-0066">ATP synthesis</keyword>
<proteinExistence type="inferred from homology"/>
<dbReference type="SUPFAM" id="SSF81573">
    <property type="entry name" value="F1F0 ATP synthase subunit B, membrane domain"/>
    <property type="match status" value="1"/>
</dbReference>
<keyword evidence="3 13" id="KW-1003">Cell membrane</keyword>
<evidence type="ECO:0000256" key="4">
    <source>
        <dbReference type="ARBA" id="ARBA00022547"/>
    </source>
</evidence>
<evidence type="ECO:0000256" key="11">
    <source>
        <dbReference type="ARBA" id="ARBA00025198"/>
    </source>
</evidence>
<evidence type="ECO:0000313" key="16">
    <source>
        <dbReference type="EMBL" id="MBP1948856.1"/>
    </source>
</evidence>
<dbReference type="HAMAP" id="MF_01398">
    <property type="entry name" value="ATP_synth_b_bprime"/>
    <property type="match status" value="1"/>
</dbReference>
<dbReference type="Gene3D" id="6.10.250.1580">
    <property type="match status" value="1"/>
</dbReference>
<evidence type="ECO:0000256" key="9">
    <source>
        <dbReference type="ARBA" id="ARBA00023136"/>
    </source>
</evidence>
<dbReference type="InterPro" id="IPR005864">
    <property type="entry name" value="ATP_synth_F0_bsu_bac"/>
</dbReference>
<keyword evidence="4 13" id="KW-0138">CF(0)</keyword>
<feature type="transmembrane region" description="Helical" evidence="13">
    <location>
        <begin position="22"/>
        <end position="41"/>
    </location>
</feature>
<sequence>MQAFTGFTTIYASLGGLQVGDMLTQLFFFIVLLILLRKYAWGPLMGVMQKREEYVANEIEEAEKSRAEAEKASQEAAAQLKQTKQEAQKIIEDAKSAGVKQEQDIVESARNEADRIKKSAQEEIENEKEKALQALQDKVASLSVLIASKVIEKEISEQDQEKLINEYIKEAGEE</sequence>
<evidence type="ECO:0000256" key="10">
    <source>
        <dbReference type="ARBA" id="ARBA00023310"/>
    </source>
</evidence>
<evidence type="ECO:0000256" key="13">
    <source>
        <dbReference type="HAMAP-Rule" id="MF_01398"/>
    </source>
</evidence>
<dbReference type="PANTHER" id="PTHR33445">
    <property type="entry name" value="ATP SYNTHASE SUBUNIT B', CHLOROPLASTIC"/>
    <property type="match status" value="1"/>
</dbReference>
<dbReference type="RefSeq" id="WP_209480408.1">
    <property type="nucleotide sequence ID" value="NZ_JAGGKK010000008.1"/>
</dbReference>
<protein>
    <recommendedName>
        <fullName evidence="13">ATP synthase subunit b</fullName>
    </recommendedName>
    <alternativeName>
        <fullName evidence="13">ATP synthase F(0) sector subunit b</fullName>
    </alternativeName>
    <alternativeName>
        <fullName evidence="13">ATPase subunit I</fullName>
    </alternativeName>
    <alternativeName>
        <fullName evidence="13">F-type ATPase subunit b</fullName>
        <shortName evidence="13">F-ATPase subunit b</shortName>
    </alternativeName>
</protein>
<evidence type="ECO:0000256" key="3">
    <source>
        <dbReference type="ARBA" id="ARBA00022475"/>
    </source>
</evidence>
<dbReference type="CDD" id="cd06503">
    <property type="entry name" value="ATP-synt_Fo_b"/>
    <property type="match status" value="1"/>
</dbReference>
<comment type="caution">
    <text evidence="16">The sequence shown here is derived from an EMBL/GenBank/DDBJ whole genome shotgun (WGS) entry which is preliminary data.</text>
</comment>
<evidence type="ECO:0000256" key="15">
    <source>
        <dbReference type="SAM" id="Coils"/>
    </source>
</evidence>
<comment type="function">
    <text evidence="11 13">F(1)F(0) ATP synthase produces ATP from ADP in the presence of a proton or sodium gradient. F-type ATPases consist of two structural domains, F(1) containing the extramembraneous catalytic core and F(0) containing the membrane proton channel, linked together by a central stalk and a peripheral stalk. During catalysis, ATP synthesis in the catalytic domain of F(1) is coupled via a rotary mechanism of the central stalk subunits to proton translocation.</text>
</comment>
<keyword evidence="5 13" id="KW-0812">Transmembrane</keyword>
<keyword evidence="15" id="KW-0175">Coiled coil</keyword>
<comment type="subunit">
    <text evidence="13">F-type ATPases have 2 components, F(1) - the catalytic core - and F(0) - the membrane proton channel. F(1) has five subunits: alpha(3), beta(3), gamma(1), delta(1), epsilon(1). F(0) has three main subunits: a(1), b(2) and c(10-14). The alpha and beta chains form an alternating ring which encloses part of the gamma chain. F(1) is attached to F(0) by a central stalk formed by the gamma and epsilon chains, while a peripheral stalk is formed by the delta and b chains.</text>
</comment>
<feature type="coiled-coil region" evidence="15">
    <location>
        <begin position="52"/>
        <end position="141"/>
    </location>
</feature>
<reference evidence="16 17" key="1">
    <citation type="submission" date="2021-03" db="EMBL/GenBank/DDBJ databases">
        <title>Genomic Encyclopedia of Type Strains, Phase IV (KMG-IV): sequencing the most valuable type-strain genomes for metagenomic binning, comparative biology and taxonomic classification.</title>
        <authorList>
            <person name="Goeker M."/>
        </authorList>
    </citation>
    <scope>NUCLEOTIDE SEQUENCE [LARGE SCALE GENOMIC DNA]</scope>
    <source>
        <strain evidence="16 17">DSM 21085</strain>
    </source>
</reference>
<keyword evidence="6 13" id="KW-0375">Hydrogen ion transport</keyword>
<evidence type="ECO:0000256" key="6">
    <source>
        <dbReference type="ARBA" id="ARBA00022781"/>
    </source>
</evidence>
<dbReference type="NCBIfam" id="TIGR01144">
    <property type="entry name" value="ATP_synt_b"/>
    <property type="match status" value="1"/>
</dbReference>
<accession>A0ABS4HD76</accession>
<dbReference type="InterPro" id="IPR050059">
    <property type="entry name" value="ATP_synthase_B_chain"/>
</dbReference>
<keyword evidence="9 13" id="KW-0472">Membrane</keyword>
<evidence type="ECO:0000256" key="1">
    <source>
        <dbReference type="ARBA" id="ARBA00005513"/>
    </source>
</evidence>
<comment type="similarity">
    <text evidence="1 13 14">Belongs to the ATPase B chain family.</text>
</comment>
<organism evidence="16 17">
    <name type="scientific">Virgibacillus litoralis</name>
    <dbReference type="NCBI Taxonomy" id="578221"/>
    <lineage>
        <taxon>Bacteria</taxon>
        <taxon>Bacillati</taxon>
        <taxon>Bacillota</taxon>
        <taxon>Bacilli</taxon>
        <taxon>Bacillales</taxon>
        <taxon>Bacillaceae</taxon>
        <taxon>Virgibacillus</taxon>
    </lineage>
</organism>
<name>A0ABS4HD76_9BACI</name>
<dbReference type="Pfam" id="PF00430">
    <property type="entry name" value="ATP-synt_B"/>
    <property type="match status" value="1"/>
</dbReference>
<evidence type="ECO:0000256" key="14">
    <source>
        <dbReference type="RuleBase" id="RU003848"/>
    </source>
</evidence>
<comment type="subcellular location">
    <subcellularLocation>
        <location evidence="13">Cell membrane</location>
        <topology evidence="13">Single-pass membrane protein</topology>
    </subcellularLocation>
    <subcellularLocation>
        <location evidence="12">Endomembrane system</location>
        <topology evidence="12">Single-pass membrane protein</topology>
    </subcellularLocation>
</comment>
<comment type="function">
    <text evidence="13">Component of the F(0) channel, it forms part of the peripheral stalk, linking F(1) to F(0).</text>
</comment>
<dbReference type="EMBL" id="JAGGKK010000008">
    <property type="protein sequence ID" value="MBP1948856.1"/>
    <property type="molecule type" value="Genomic_DNA"/>
</dbReference>
<dbReference type="Proteomes" id="UP001519328">
    <property type="component" value="Unassembled WGS sequence"/>
</dbReference>
<dbReference type="InterPro" id="IPR002146">
    <property type="entry name" value="ATP_synth_b/b'su_bac/chlpt"/>
</dbReference>
<evidence type="ECO:0000256" key="5">
    <source>
        <dbReference type="ARBA" id="ARBA00022692"/>
    </source>
</evidence>
<evidence type="ECO:0000313" key="17">
    <source>
        <dbReference type="Proteomes" id="UP001519328"/>
    </source>
</evidence>
<keyword evidence="7 13" id="KW-1133">Transmembrane helix</keyword>
<keyword evidence="2 13" id="KW-0813">Transport</keyword>
<keyword evidence="8 13" id="KW-0406">Ion transport</keyword>
<keyword evidence="17" id="KW-1185">Reference proteome</keyword>
<evidence type="ECO:0000256" key="8">
    <source>
        <dbReference type="ARBA" id="ARBA00023065"/>
    </source>
</evidence>
<evidence type="ECO:0000256" key="2">
    <source>
        <dbReference type="ARBA" id="ARBA00022448"/>
    </source>
</evidence>